<organism evidence="9 10">
    <name type="scientific">Coptis chinensis</name>
    <dbReference type="NCBI Taxonomy" id="261450"/>
    <lineage>
        <taxon>Eukaryota</taxon>
        <taxon>Viridiplantae</taxon>
        <taxon>Streptophyta</taxon>
        <taxon>Embryophyta</taxon>
        <taxon>Tracheophyta</taxon>
        <taxon>Spermatophyta</taxon>
        <taxon>Magnoliopsida</taxon>
        <taxon>Ranunculales</taxon>
        <taxon>Ranunculaceae</taxon>
        <taxon>Coptidoideae</taxon>
        <taxon>Coptis</taxon>
    </lineage>
</organism>
<dbReference type="SUPFAM" id="SSF53474">
    <property type="entry name" value="alpha/beta-Hydrolases"/>
    <property type="match status" value="1"/>
</dbReference>
<dbReference type="InterPro" id="IPR051543">
    <property type="entry name" value="Serine_Peptidase_S9A"/>
</dbReference>
<keyword evidence="2 6" id="KW-0645">Protease</keyword>
<dbReference type="Gene3D" id="3.40.50.1820">
    <property type="entry name" value="alpha/beta hydrolase"/>
    <property type="match status" value="1"/>
</dbReference>
<dbReference type="Pfam" id="PF00326">
    <property type="entry name" value="Peptidase_S9"/>
    <property type="match status" value="1"/>
</dbReference>
<evidence type="ECO:0000313" key="9">
    <source>
        <dbReference type="EMBL" id="KAF9587576.1"/>
    </source>
</evidence>
<comment type="caution">
    <text evidence="9">The sequence shown here is derived from an EMBL/GenBank/DDBJ whole genome shotgun (WGS) entry which is preliminary data.</text>
</comment>
<name>A0A835LHI9_9MAGN</name>
<evidence type="ECO:0000256" key="6">
    <source>
        <dbReference type="RuleBase" id="RU368024"/>
    </source>
</evidence>
<dbReference type="GO" id="GO:0006508">
    <property type="term" value="P:proteolysis"/>
    <property type="evidence" value="ECO:0007669"/>
    <property type="project" value="UniProtKB-KW"/>
</dbReference>
<proteinExistence type="inferred from homology"/>
<dbReference type="Pfam" id="PF02897">
    <property type="entry name" value="Peptidase_S9_N"/>
    <property type="match status" value="1"/>
</dbReference>
<keyword evidence="3 6" id="KW-0378">Hydrolase</keyword>
<accession>A0A835LHI9</accession>
<dbReference type="PANTHER" id="PTHR11757">
    <property type="entry name" value="PROTEASE FAMILY S9A OLIGOPEPTIDASE"/>
    <property type="match status" value="1"/>
</dbReference>
<dbReference type="Proteomes" id="UP000631114">
    <property type="component" value="Unassembled WGS sequence"/>
</dbReference>
<dbReference type="InterPro" id="IPR002470">
    <property type="entry name" value="Peptidase_S9A"/>
</dbReference>
<dbReference type="Gene3D" id="2.130.10.120">
    <property type="entry name" value="Prolyl oligopeptidase, N-terminal domain"/>
    <property type="match status" value="1"/>
</dbReference>
<evidence type="ECO:0000313" key="10">
    <source>
        <dbReference type="Proteomes" id="UP000631114"/>
    </source>
</evidence>
<feature type="domain" description="Peptidase S9A N-terminal" evidence="8">
    <location>
        <begin position="4"/>
        <end position="406"/>
    </location>
</feature>
<feature type="domain" description="Peptidase S9 prolyl oligopeptidase catalytic" evidence="7">
    <location>
        <begin position="510"/>
        <end position="663"/>
    </location>
</feature>
<dbReference type="EC" id="3.4.21.-" evidence="6"/>
<dbReference type="PRINTS" id="PR00862">
    <property type="entry name" value="PROLIGOPTASE"/>
</dbReference>
<evidence type="ECO:0000259" key="7">
    <source>
        <dbReference type="Pfam" id="PF00326"/>
    </source>
</evidence>
<keyword evidence="10" id="KW-1185">Reference proteome</keyword>
<dbReference type="EMBL" id="JADFTS010000009">
    <property type="protein sequence ID" value="KAF9587576.1"/>
    <property type="molecule type" value="Genomic_DNA"/>
</dbReference>
<comment type="function">
    <text evidence="5">Serine peptidase whose precise substrate specificity remains unclear. Does not cleave peptides after a arginine or lysine residue. Regulates trans-Golgi network morphology and sorting by regulating the membrane binding of the AP-1 complex. May play a role in the regulation of synaptic vesicle exocytosis.</text>
</comment>
<sequence length="670" mass="75594">MSNKNDPDVITYLNQENVYTEVFMDDTVELQKKLVEEMKSRMPATVSTPPERWGPWLYYQYIPQGKEYPVLCRRLESGNDGWVNKLWSYAKGGYAREEVLLDWNEIAEQFGYVHIGTCRVSPDHNFLAYTLDTSGDEQFMLQIKDLRSGSTLPKSSVDRVVSLAWAKDSQTLVLCTRVESNVADVVPIFTENDPTFCVDITSTKDCKYITIYSNSRSTSEEGYLPLSFPVYIIDANNPTDGLQRVWKREHGTEFFLEHHDGIFYILTNAPLSGNVNISSKSYYLALCEVKDIQPARWKNVVLPGQDFSFQDMDIFYKHLVLFLDKRGSSMICSINLPIDGKCKHELKIDDLSSWFFPLPSNLCRVAPGSNHDFMTSVFRAVLSSPVMPDIIADYDMSKQQFSIVQQEEVVGFSNRCGSSLLSYGADGEKLLVTPTNNEQDMKLVKMDQRWKDLSGAFSCERREVVSEDGVSIPLTILYSRETKQKGQSPGILLGYGAYGECLDKSWSADRLSLLDRGWMVAFADVRGGGGGSPSWHEAGTAFHKLNSVHDFVACAKYLINEDYVHKDRLCAVGYSAGGLLVGAAINMYPHIFSAAILKVPFLDVCNTLLDPSLPLTTLDHEEFGDPQIQTEFEYIRSYSPYDNIPPGFCYPPLFVTASLQDSRQVDHPYK</sequence>
<dbReference type="GO" id="GO:0009507">
    <property type="term" value="C:chloroplast"/>
    <property type="evidence" value="ECO:0007669"/>
    <property type="project" value="TreeGrafter"/>
</dbReference>
<protein>
    <recommendedName>
        <fullName evidence="6">Prolyl endopeptidase</fullName>
        <ecNumber evidence="6">3.4.21.-</ecNumber>
    </recommendedName>
</protein>
<dbReference type="GO" id="GO:0004252">
    <property type="term" value="F:serine-type endopeptidase activity"/>
    <property type="evidence" value="ECO:0007669"/>
    <property type="project" value="UniProtKB-UniRule"/>
</dbReference>
<dbReference type="SUPFAM" id="SSF50993">
    <property type="entry name" value="Peptidase/esterase 'gauge' domain"/>
    <property type="match status" value="1"/>
</dbReference>
<dbReference type="PANTHER" id="PTHR11757:SF12">
    <property type="entry name" value="PROLYL ENDOPEPTIDASE"/>
    <property type="match status" value="1"/>
</dbReference>
<comment type="similarity">
    <text evidence="1 6">Belongs to the peptidase S9A family.</text>
</comment>
<evidence type="ECO:0000256" key="1">
    <source>
        <dbReference type="ARBA" id="ARBA00005228"/>
    </source>
</evidence>
<reference evidence="9 10" key="1">
    <citation type="submission" date="2020-10" db="EMBL/GenBank/DDBJ databases">
        <title>The Coptis chinensis genome and diversification of protoberbering-type alkaloids.</title>
        <authorList>
            <person name="Wang B."/>
            <person name="Shu S."/>
            <person name="Song C."/>
            <person name="Liu Y."/>
        </authorList>
    </citation>
    <scope>NUCLEOTIDE SEQUENCE [LARGE SCALE GENOMIC DNA]</scope>
    <source>
        <strain evidence="9">HL-2020</strain>
        <tissue evidence="9">Leaf</tissue>
    </source>
</reference>
<evidence type="ECO:0000259" key="8">
    <source>
        <dbReference type="Pfam" id="PF02897"/>
    </source>
</evidence>
<evidence type="ECO:0000256" key="5">
    <source>
        <dbReference type="ARBA" id="ARBA00045448"/>
    </source>
</evidence>
<keyword evidence="4 6" id="KW-0720">Serine protease</keyword>
<dbReference type="OrthoDB" id="248387at2759"/>
<dbReference type="InterPro" id="IPR001375">
    <property type="entry name" value="Peptidase_S9_cat"/>
</dbReference>
<evidence type="ECO:0000256" key="2">
    <source>
        <dbReference type="ARBA" id="ARBA00022670"/>
    </source>
</evidence>
<evidence type="ECO:0000256" key="4">
    <source>
        <dbReference type="ARBA" id="ARBA00022825"/>
    </source>
</evidence>
<dbReference type="AlphaFoldDB" id="A0A835LHI9"/>
<gene>
    <name evidence="9" type="ORF">IFM89_004034</name>
</gene>
<evidence type="ECO:0000256" key="3">
    <source>
        <dbReference type="ARBA" id="ARBA00022801"/>
    </source>
</evidence>
<dbReference type="InterPro" id="IPR023302">
    <property type="entry name" value="Pept_S9A_N"/>
</dbReference>
<dbReference type="InterPro" id="IPR029058">
    <property type="entry name" value="AB_hydrolase_fold"/>
</dbReference>